<dbReference type="AlphaFoldDB" id="A0A835HXT8"/>
<dbReference type="Gene3D" id="1.20.1280.290">
    <property type="match status" value="2"/>
</dbReference>
<keyword evidence="5 10" id="KW-0762">Sugar transport</keyword>
<dbReference type="InterPro" id="IPR047664">
    <property type="entry name" value="SWEET"/>
</dbReference>
<evidence type="ECO:0000256" key="9">
    <source>
        <dbReference type="ARBA" id="ARBA00023136"/>
    </source>
</evidence>
<evidence type="ECO:0000256" key="3">
    <source>
        <dbReference type="ARBA" id="ARBA00022448"/>
    </source>
</evidence>
<feature type="region of interest" description="Disordered" evidence="11">
    <location>
        <begin position="237"/>
        <end position="273"/>
    </location>
</feature>
<keyword evidence="4" id="KW-1003">Cell membrane</keyword>
<evidence type="ECO:0000256" key="10">
    <source>
        <dbReference type="RuleBase" id="RU910715"/>
    </source>
</evidence>
<dbReference type="PANTHER" id="PTHR10791:SF157">
    <property type="entry name" value="BIDIRECTIONAL SUGAR TRANSPORTER SWEET"/>
    <property type="match status" value="1"/>
</dbReference>
<feature type="transmembrane region" description="Helical" evidence="10">
    <location>
        <begin position="193"/>
        <end position="214"/>
    </location>
</feature>
<reference evidence="12 13" key="1">
    <citation type="submission" date="2020-10" db="EMBL/GenBank/DDBJ databases">
        <title>The Coptis chinensis genome and diversification of protoberbering-type alkaloids.</title>
        <authorList>
            <person name="Wang B."/>
            <person name="Shu S."/>
            <person name="Song C."/>
            <person name="Liu Y."/>
        </authorList>
    </citation>
    <scope>NUCLEOTIDE SEQUENCE [LARGE SCALE GENOMIC DNA]</scope>
    <source>
        <strain evidence="12">HL-2020</strain>
        <tissue evidence="12">Leaf</tissue>
    </source>
</reference>
<keyword evidence="6 10" id="KW-0812">Transmembrane</keyword>
<keyword evidence="9 10" id="KW-0472">Membrane</keyword>
<keyword evidence="13" id="KW-1185">Reference proteome</keyword>
<evidence type="ECO:0000256" key="6">
    <source>
        <dbReference type="ARBA" id="ARBA00022692"/>
    </source>
</evidence>
<evidence type="ECO:0000313" key="12">
    <source>
        <dbReference type="EMBL" id="KAF9607681.1"/>
    </source>
</evidence>
<evidence type="ECO:0000256" key="1">
    <source>
        <dbReference type="ARBA" id="ARBA00004651"/>
    </source>
</evidence>
<dbReference type="EMBL" id="JADFTS010000005">
    <property type="protein sequence ID" value="KAF9607681.1"/>
    <property type="molecule type" value="Genomic_DNA"/>
</dbReference>
<dbReference type="Proteomes" id="UP000631114">
    <property type="component" value="Unassembled WGS sequence"/>
</dbReference>
<dbReference type="GO" id="GO:0051119">
    <property type="term" value="F:sugar transmembrane transporter activity"/>
    <property type="evidence" value="ECO:0007669"/>
    <property type="project" value="InterPro"/>
</dbReference>
<evidence type="ECO:0000256" key="11">
    <source>
        <dbReference type="SAM" id="MobiDB-lite"/>
    </source>
</evidence>
<name>A0A835HXT8_9MAGN</name>
<feature type="transmembrane region" description="Helical" evidence="10">
    <location>
        <begin position="106"/>
        <end position="126"/>
    </location>
</feature>
<sequence length="273" mass="30685">MASITGHHPLAFTFGLLGNIVSFMVYLAPLPTFYRVYKKKSTEGFHSVPYVVALFSAMLWLYYSFVNPNGSMLLTINSVGCTIETTYIIVYIIYAPRPAKIFTIKLLLLLNVCVFGLILLCTILFAEGSKRVTILGWICSAFAVSVFAAPLSVMRLVIKTKSVEFMPISLSFFLTLCAIMWFFYGLLMKDLYVAFPNILGFIFGITQMALYICYKDSKPDIVPESKLPDLVIDIELSTKEDPNTQPNDNKPKDHTALNQSVHNKRIEPNDSNV</sequence>
<feature type="transmembrane region" description="Helical" evidence="10">
    <location>
        <begin position="48"/>
        <end position="66"/>
    </location>
</feature>
<comment type="caution">
    <text evidence="12">The sequence shown here is derived from an EMBL/GenBank/DDBJ whole genome shotgun (WGS) entry which is preliminary data.</text>
</comment>
<feature type="transmembrane region" description="Helical" evidence="10">
    <location>
        <begin position="165"/>
        <end position="187"/>
    </location>
</feature>
<comment type="function">
    <text evidence="10">Mediates both low-affinity uptake and efflux of sugar across the membrane.</text>
</comment>
<proteinExistence type="inferred from homology"/>
<protein>
    <recommendedName>
        <fullName evidence="10">Bidirectional sugar transporter SWEET</fullName>
    </recommendedName>
</protein>
<organism evidence="12 13">
    <name type="scientific">Coptis chinensis</name>
    <dbReference type="NCBI Taxonomy" id="261450"/>
    <lineage>
        <taxon>Eukaryota</taxon>
        <taxon>Viridiplantae</taxon>
        <taxon>Streptophyta</taxon>
        <taxon>Embryophyta</taxon>
        <taxon>Tracheophyta</taxon>
        <taxon>Spermatophyta</taxon>
        <taxon>Magnoliopsida</taxon>
        <taxon>Ranunculales</taxon>
        <taxon>Ranunculaceae</taxon>
        <taxon>Coptidoideae</taxon>
        <taxon>Coptis</taxon>
    </lineage>
</organism>
<dbReference type="GO" id="GO:0005886">
    <property type="term" value="C:plasma membrane"/>
    <property type="evidence" value="ECO:0007669"/>
    <property type="project" value="UniProtKB-SubCell"/>
</dbReference>
<feature type="compositionally biased region" description="Basic and acidic residues" evidence="11">
    <location>
        <begin position="264"/>
        <end position="273"/>
    </location>
</feature>
<dbReference type="InterPro" id="IPR004316">
    <property type="entry name" value="SWEET_rpt"/>
</dbReference>
<keyword evidence="3 10" id="KW-0813">Transport</keyword>
<dbReference type="FunFam" id="1.20.1280.290:FF:000003">
    <property type="entry name" value="Bidirectional sugar transporter SWEET"/>
    <property type="match status" value="1"/>
</dbReference>
<feature type="transmembrane region" description="Helical" evidence="10">
    <location>
        <begin position="12"/>
        <end position="36"/>
    </location>
</feature>
<gene>
    <name evidence="12" type="ORF">IFM89_038152</name>
</gene>
<comment type="similarity">
    <text evidence="2 10">Belongs to the SWEET sugar transporter family.</text>
</comment>
<dbReference type="OrthoDB" id="409725at2759"/>
<evidence type="ECO:0000256" key="5">
    <source>
        <dbReference type="ARBA" id="ARBA00022597"/>
    </source>
</evidence>
<evidence type="ECO:0000256" key="7">
    <source>
        <dbReference type="ARBA" id="ARBA00022737"/>
    </source>
</evidence>
<evidence type="ECO:0000256" key="4">
    <source>
        <dbReference type="ARBA" id="ARBA00022475"/>
    </source>
</evidence>
<feature type="transmembrane region" description="Helical" evidence="10">
    <location>
        <begin position="72"/>
        <end position="94"/>
    </location>
</feature>
<comment type="subcellular location">
    <subcellularLocation>
        <location evidence="1 10">Cell membrane</location>
        <topology evidence="1 10">Multi-pass membrane protein</topology>
    </subcellularLocation>
</comment>
<evidence type="ECO:0000256" key="2">
    <source>
        <dbReference type="ARBA" id="ARBA00007809"/>
    </source>
</evidence>
<dbReference type="Pfam" id="PF03083">
    <property type="entry name" value="MtN3_slv"/>
    <property type="match status" value="2"/>
</dbReference>
<accession>A0A835HXT8</accession>
<keyword evidence="7" id="KW-0677">Repeat</keyword>
<dbReference type="FunFam" id="1.20.1280.290:FF:000001">
    <property type="entry name" value="Bidirectional sugar transporter SWEET"/>
    <property type="match status" value="1"/>
</dbReference>
<keyword evidence="8 10" id="KW-1133">Transmembrane helix</keyword>
<evidence type="ECO:0000256" key="8">
    <source>
        <dbReference type="ARBA" id="ARBA00022989"/>
    </source>
</evidence>
<feature type="transmembrane region" description="Helical" evidence="10">
    <location>
        <begin position="132"/>
        <end position="153"/>
    </location>
</feature>
<dbReference type="PANTHER" id="PTHR10791">
    <property type="entry name" value="RAG1-ACTIVATING PROTEIN 1"/>
    <property type="match status" value="1"/>
</dbReference>
<evidence type="ECO:0000313" key="13">
    <source>
        <dbReference type="Proteomes" id="UP000631114"/>
    </source>
</evidence>